<dbReference type="OrthoDB" id="10258955at2759"/>
<sequence>MHSLKSCSIKDLNLKETELRPGLPGFWGGLVPENAFNASALESLLEAGVLGLKEGLSIQAKYKRPLLVHAEIQQELEGYLELKDGADDARSFSTYLKTRPASCKTTPTCTKKDPEVRRLELRTIYSKNALEPLEVCDMGKSFKLMDSDPVGSSVSKQLNEFCFDLESPWIGAKKTEQWWRTTYRDELASLVAQRSLDLIENCDLPLPQNTGRGCQRKTRQARLF</sequence>
<gene>
    <name evidence="1" type="ORF">F0562_023848</name>
</gene>
<dbReference type="AlphaFoldDB" id="A0A5J5BHG0"/>
<name>A0A5J5BHG0_9ASTE</name>
<evidence type="ECO:0000313" key="1">
    <source>
        <dbReference type="EMBL" id="KAA8542653.1"/>
    </source>
</evidence>
<accession>A0A5J5BHG0</accession>
<keyword evidence="2" id="KW-1185">Reference proteome</keyword>
<protein>
    <submittedName>
        <fullName evidence="1">Uncharacterized protein</fullName>
    </submittedName>
</protein>
<proteinExistence type="predicted"/>
<dbReference type="PANTHER" id="PTHR33868:SF2">
    <property type="entry name" value="EXPRESSED PROTEIN"/>
    <property type="match status" value="1"/>
</dbReference>
<evidence type="ECO:0000313" key="2">
    <source>
        <dbReference type="Proteomes" id="UP000325577"/>
    </source>
</evidence>
<dbReference type="Proteomes" id="UP000325577">
    <property type="component" value="Linkage Group LG12"/>
</dbReference>
<reference evidence="1 2" key="1">
    <citation type="submission" date="2019-09" db="EMBL/GenBank/DDBJ databases">
        <title>A chromosome-level genome assembly of the Chinese tupelo Nyssa sinensis.</title>
        <authorList>
            <person name="Yang X."/>
            <person name="Kang M."/>
            <person name="Yang Y."/>
            <person name="Xiong H."/>
            <person name="Wang M."/>
            <person name="Zhang Z."/>
            <person name="Wang Z."/>
            <person name="Wu H."/>
            <person name="Ma T."/>
            <person name="Liu J."/>
            <person name="Xi Z."/>
        </authorList>
    </citation>
    <scope>NUCLEOTIDE SEQUENCE [LARGE SCALE GENOMIC DNA]</scope>
    <source>
        <strain evidence="1">J267</strain>
        <tissue evidence="1">Leaf</tissue>
    </source>
</reference>
<organism evidence="1 2">
    <name type="scientific">Nyssa sinensis</name>
    <dbReference type="NCBI Taxonomy" id="561372"/>
    <lineage>
        <taxon>Eukaryota</taxon>
        <taxon>Viridiplantae</taxon>
        <taxon>Streptophyta</taxon>
        <taxon>Embryophyta</taxon>
        <taxon>Tracheophyta</taxon>
        <taxon>Spermatophyta</taxon>
        <taxon>Magnoliopsida</taxon>
        <taxon>eudicotyledons</taxon>
        <taxon>Gunneridae</taxon>
        <taxon>Pentapetalae</taxon>
        <taxon>asterids</taxon>
        <taxon>Cornales</taxon>
        <taxon>Nyssaceae</taxon>
        <taxon>Nyssa</taxon>
    </lineage>
</organism>
<dbReference type="EMBL" id="CM018035">
    <property type="protein sequence ID" value="KAA8542653.1"/>
    <property type="molecule type" value="Genomic_DNA"/>
</dbReference>
<dbReference type="PANTHER" id="PTHR33868">
    <property type="entry name" value="EXPRESSED PROTEIN"/>
    <property type="match status" value="1"/>
</dbReference>